<dbReference type="InterPro" id="IPR036597">
    <property type="entry name" value="Fido-like_dom_sf"/>
</dbReference>
<organism evidence="4 5">
    <name type="scientific">Geomonas paludis</name>
    <dbReference type="NCBI Taxonomy" id="2740185"/>
    <lineage>
        <taxon>Bacteria</taxon>
        <taxon>Pseudomonadati</taxon>
        <taxon>Thermodesulfobacteriota</taxon>
        <taxon>Desulfuromonadia</taxon>
        <taxon>Geobacterales</taxon>
        <taxon>Geobacteraceae</taxon>
        <taxon>Geomonas</taxon>
    </lineage>
</organism>
<dbReference type="PANTHER" id="PTHR13504">
    <property type="entry name" value="FIDO DOMAIN-CONTAINING PROTEIN DDB_G0283145"/>
    <property type="match status" value="1"/>
</dbReference>
<dbReference type="PROSITE" id="PS51459">
    <property type="entry name" value="FIDO"/>
    <property type="match status" value="1"/>
</dbReference>
<feature type="active site" evidence="1">
    <location>
        <position position="443"/>
    </location>
</feature>
<keyword evidence="2" id="KW-0067">ATP-binding</keyword>
<proteinExistence type="predicted"/>
<protein>
    <recommendedName>
        <fullName evidence="3">Fido domain-containing protein</fullName>
    </recommendedName>
</protein>
<accession>A0A6V8MV12</accession>
<comment type="caution">
    <text evidence="4">The sequence shown here is derived from an EMBL/GenBank/DDBJ whole genome shotgun (WGS) entry which is preliminary data.</text>
</comment>
<evidence type="ECO:0000313" key="5">
    <source>
        <dbReference type="Proteomes" id="UP000568888"/>
    </source>
</evidence>
<dbReference type="PANTHER" id="PTHR13504:SF38">
    <property type="entry name" value="FIDO DOMAIN-CONTAINING PROTEIN"/>
    <property type="match status" value="1"/>
</dbReference>
<evidence type="ECO:0000259" key="3">
    <source>
        <dbReference type="PROSITE" id="PS51459"/>
    </source>
</evidence>
<dbReference type="GO" id="GO:0005524">
    <property type="term" value="F:ATP binding"/>
    <property type="evidence" value="ECO:0007669"/>
    <property type="project" value="UniProtKB-KW"/>
</dbReference>
<dbReference type="EMBL" id="BLXY01000001">
    <property type="protein sequence ID" value="GFO63169.1"/>
    <property type="molecule type" value="Genomic_DNA"/>
</dbReference>
<name>A0A6V8MV12_9BACT</name>
<dbReference type="Pfam" id="PF02661">
    <property type="entry name" value="Fic"/>
    <property type="match status" value="1"/>
</dbReference>
<dbReference type="InterPro" id="IPR003812">
    <property type="entry name" value="Fido"/>
</dbReference>
<sequence length="509" mass="55983">MKVSPGQRLFSDALQALKVLQDAGRTVLKSEELSRQQREVLVKNGFLRQVVRGWYMPSRPDDAPGDTTPWHAALKTFVREYCDDRFDELWHASPEYSVALHVGATVPPRQIVVWSPKASNRILPLPDTFSLLDYRRDIDPGRVELVSGVRVMPLSLALIKVPEVFFRSSVRDARIALHQVDPSDLLRDLVEGGHSAIAGRLAGALRAVGRGQVADEILSTMRAVGYTVTETNPFAAPLSELHLGEAKSPYVLRMRLMWQEMRGAVLKAFPGEPGPPADVAGFMDSVEEVYASDAYHSLSIEGYRVSDDLIRRVAGGGWSPDTAPADLEAKNALAARGYWLAHNKVKETMVKVFSGANPGAAFRSDHASWYQSLWEPCVAAGILRPVDLAGYRSHPVYIKNAAHVPPSKEAVREMMPELCSLLQAEESAAVRAVLGHFLFVYIHPYMDGNGRLGRFLMNAMLGSGGYPWTVIRVERRGEYLDALDAASSHGDIAPLAAFIRSCMEAGGSR</sequence>
<gene>
    <name evidence="4" type="ORF">GMPD_10880</name>
</gene>
<dbReference type="Gene3D" id="1.10.3290.10">
    <property type="entry name" value="Fido-like domain"/>
    <property type="match status" value="1"/>
</dbReference>
<keyword evidence="2" id="KW-0547">Nucleotide-binding</keyword>
<evidence type="ECO:0000313" key="4">
    <source>
        <dbReference type="EMBL" id="GFO63169.1"/>
    </source>
</evidence>
<feature type="binding site" evidence="2">
    <location>
        <begin position="447"/>
        <end position="454"/>
    </location>
    <ligand>
        <name>ATP</name>
        <dbReference type="ChEBI" id="CHEBI:30616"/>
    </ligand>
</feature>
<evidence type="ECO:0000256" key="2">
    <source>
        <dbReference type="PIRSR" id="PIRSR640198-2"/>
    </source>
</evidence>
<feature type="domain" description="Fido" evidence="3">
    <location>
        <begin position="357"/>
        <end position="501"/>
    </location>
</feature>
<dbReference type="InterPro" id="IPR040198">
    <property type="entry name" value="Fido_containing"/>
</dbReference>
<evidence type="ECO:0000256" key="1">
    <source>
        <dbReference type="PIRSR" id="PIRSR640198-1"/>
    </source>
</evidence>
<dbReference type="AlphaFoldDB" id="A0A6V8MV12"/>
<reference evidence="5" key="1">
    <citation type="submission" date="2020-06" db="EMBL/GenBank/DDBJ databases">
        <title>Draft genomic sequecing of Geomonas sp. Red736.</title>
        <authorList>
            <person name="Itoh H."/>
            <person name="Xu Z.X."/>
            <person name="Ushijima N."/>
            <person name="Masuda Y."/>
            <person name="Shiratori Y."/>
            <person name="Senoo K."/>
        </authorList>
    </citation>
    <scope>NUCLEOTIDE SEQUENCE [LARGE SCALE GENOMIC DNA]</scope>
    <source>
        <strain evidence="5">Red736</strain>
    </source>
</reference>
<dbReference type="Proteomes" id="UP000568888">
    <property type="component" value="Unassembled WGS sequence"/>
</dbReference>
<dbReference type="SUPFAM" id="SSF140931">
    <property type="entry name" value="Fic-like"/>
    <property type="match status" value="1"/>
</dbReference>